<dbReference type="SUPFAM" id="SSF50939">
    <property type="entry name" value="Sialidases"/>
    <property type="match status" value="1"/>
</dbReference>
<dbReference type="EMBL" id="RWHZ01000100">
    <property type="protein sequence ID" value="TSE46612.1"/>
    <property type="molecule type" value="Genomic_DNA"/>
</dbReference>
<organism evidence="1 3">
    <name type="scientific">Phocaeicola vulgatus</name>
    <name type="common">Bacteroides vulgatus</name>
    <dbReference type="NCBI Taxonomy" id="821"/>
    <lineage>
        <taxon>Bacteria</taxon>
        <taxon>Pseudomonadati</taxon>
        <taxon>Bacteroidota</taxon>
        <taxon>Bacteroidia</taxon>
        <taxon>Bacteroidales</taxon>
        <taxon>Bacteroidaceae</taxon>
        <taxon>Phocaeicola</taxon>
    </lineage>
</organism>
<accession>A0A173Z1S6</accession>
<evidence type="ECO:0000313" key="4">
    <source>
        <dbReference type="Proteomes" id="UP000408523"/>
    </source>
</evidence>
<protein>
    <recommendedName>
        <fullName evidence="5">Exo-alpha-sialidase</fullName>
    </recommendedName>
</protein>
<dbReference type="EMBL" id="CYZI01000002">
    <property type="protein sequence ID" value="CUN70422.1"/>
    <property type="molecule type" value="Genomic_DNA"/>
</dbReference>
<evidence type="ECO:0000313" key="2">
    <source>
        <dbReference type="EMBL" id="TSE46612.1"/>
    </source>
</evidence>
<reference evidence="1 3" key="1">
    <citation type="submission" date="2015-09" db="EMBL/GenBank/DDBJ databases">
        <authorList>
            <consortium name="Pathogen Informatics"/>
        </authorList>
    </citation>
    <scope>NUCLEOTIDE SEQUENCE [LARGE SCALE GENOMIC DNA]</scope>
    <source>
        <strain evidence="1 3">2789STDY5834842</strain>
    </source>
</reference>
<dbReference type="SUPFAM" id="SSF110296">
    <property type="entry name" value="Oligoxyloglucan reducing end-specific cellobiohydrolase"/>
    <property type="match status" value="1"/>
</dbReference>
<sequence length="226" mass="24610">MTTSSDGRTWSNPDIIGYSADWHSIAFACGKYVVAGNGYVAVSADGTNWSINKISNTNNRTWNDIQYCNGHFIVVGNSGYIATSPDGSSWKESKIGNNDLKSVTYGNGTYVVTEKSGHVNYSTDLSGWNRVRVTVTNLYSSAFGNNKFIVSSYGCMHCSSDGKNWEKVSFGDNSWEEVIFDGSVFWALENNGYLGKSADGAIWKSVGIKDNSGLKLNFLNGFCSHG</sequence>
<gene>
    <name evidence="2" type="ORF">EH214_04171</name>
    <name evidence="1" type="ORF">ERS852457_00671</name>
</gene>
<dbReference type="Proteomes" id="UP000095333">
    <property type="component" value="Unassembled WGS sequence"/>
</dbReference>
<reference evidence="2 4" key="2">
    <citation type="journal article" date="2019" name="Nat. Commun.">
        <title>Gram positive-like bacteriocins with broad spectrum anti-Bacteroidales activity encoded on mobile elements of the human gut microbiota.</title>
        <authorList>
            <person name="Bechon N."/>
            <person name="Coyne M.J.Jr."/>
            <person name="Laclare-Mceneany V."/>
            <person name="Chatzidaki-Livanis M."/>
            <person name="Ghigo J.-M."/>
            <person name="Comstock L.E."/>
        </authorList>
    </citation>
    <scope>NUCLEOTIDE SEQUENCE [LARGE SCALE GENOMIC DNA]</scope>
    <source>
        <strain evidence="2 4">CL01T12C17</strain>
    </source>
</reference>
<evidence type="ECO:0000313" key="3">
    <source>
        <dbReference type="Proteomes" id="UP000095333"/>
    </source>
</evidence>
<dbReference type="InterPro" id="IPR036278">
    <property type="entry name" value="Sialidase_sf"/>
</dbReference>
<proteinExistence type="predicted"/>
<name>A0A173Z1S6_PHOVU</name>
<evidence type="ECO:0000313" key="1">
    <source>
        <dbReference type="EMBL" id="CUN70422.1"/>
    </source>
</evidence>
<dbReference type="Proteomes" id="UP000408523">
    <property type="component" value="Unassembled WGS sequence"/>
</dbReference>
<dbReference type="RefSeq" id="WP_224205300.1">
    <property type="nucleotide sequence ID" value="NZ_CP081912.1"/>
</dbReference>
<dbReference type="AlphaFoldDB" id="A0A173Z1S6"/>
<evidence type="ECO:0008006" key="5">
    <source>
        <dbReference type="Google" id="ProtNLM"/>
    </source>
</evidence>